<dbReference type="SUPFAM" id="SSF46689">
    <property type="entry name" value="Homeodomain-like"/>
    <property type="match status" value="1"/>
</dbReference>
<evidence type="ECO:0000256" key="1">
    <source>
        <dbReference type="ARBA" id="ARBA00023015"/>
    </source>
</evidence>
<dbReference type="InterPro" id="IPR009057">
    <property type="entry name" value="Homeodomain-like_sf"/>
</dbReference>
<feature type="domain" description="HTH araC/xylS-type" evidence="4">
    <location>
        <begin position="147"/>
        <end position="245"/>
    </location>
</feature>
<accession>A0ABW4USD4</accession>
<dbReference type="PROSITE" id="PS01124">
    <property type="entry name" value="HTH_ARAC_FAMILY_2"/>
    <property type="match status" value="1"/>
</dbReference>
<reference evidence="6" key="1">
    <citation type="journal article" date="2019" name="Int. J. Syst. Evol. Microbiol.">
        <title>The Global Catalogue of Microorganisms (GCM) 10K type strain sequencing project: providing services to taxonomists for standard genome sequencing and annotation.</title>
        <authorList>
            <consortium name="The Broad Institute Genomics Platform"/>
            <consortium name="The Broad Institute Genome Sequencing Center for Infectious Disease"/>
            <person name="Wu L."/>
            <person name="Ma J."/>
        </authorList>
    </citation>
    <scope>NUCLEOTIDE SEQUENCE [LARGE SCALE GENOMIC DNA]</scope>
    <source>
        <strain evidence="6">CGMCC 1.15067</strain>
    </source>
</reference>
<keyword evidence="3" id="KW-0804">Transcription</keyword>
<protein>
    <submittedName>
        <fullName evidence="5">Helix-turn-helix transcriptional regulator</fullName>
    </submittedName>
</protein>
<keyword evidence="6" id="KW-1185">Reference proteome</keyword>
<comment type="caution">
    <text evidence="5">The sequence shown here is derived from an EMBL/GenBank/DDBJ whole genome shotgun (WGS) entry which is preliminary data.</text>
</comment>
<proteinExistence type="predicted"/>
<organism evidence="5 6">
    <name type="scientific">Paenibacillus nicotianae</name>
    <dbReference type="NCBI Taxonomy" id="1526551"/>
    <lineage>
        <taxon>Bacteria</taxon>
        <taxon>Bacillati</taxon>
        <taxon>Bacillota</taxon>
        <taxon>Bacilli</taxon>
        <taxon>Bacillales</taxon>
        <taxon>Paenibacillaceae</taxon>
        <taxon>Paenibacillus</taxon>
    </lineage>
</organism>
<dbReference type="PANTHER" id="PTHR43280:SF2">
    <property type="entry name" value="HTH-TYPE TRANSCRIPTIONAL REGULATOR EXSA"/>
    <property type="match status" value="1"/>
</dbReference>
<dbReference type="InterPro" id="IPR020449">
    <property type="entry name" value="Tscrpt_reg_AraC-type_HTH"/>
</dbReference>
<sequence length="259" mass="29703">MNIHTMSYESIIVPGGIVHMNSNCENKLFFIATHSELILQVLTEKIVLQPNDIVIGNNLVLENISSNDISFCSISFETDDDCTPCSYYKLQKCNPNYTLCLSNIFSAFNNHKLNDRDVLVKSLEILLNKLKNDMQQDLFFQIDQRILLVNKFIENNYFMEISLQSLSELVGYNPVYLSNKYSSVLNISPMRHLQKIRMENALLLLKNTDNNISDIATAIGYLTASQFSAIFKKFYNFTPSQFRSTCKIKIEDSHFATTD</sequence>
<evidence type="ECO:0000256" key="3">
    <source>
        <dbReference type="ARBA" id="ARBA00023163"/>
    </source>
</evidence>
<keyword evidence="1" id="KW-0805">Transcription regulation</keyword>
<dbReference type="PRINTS" id="PR00032">
    <property type="entry name" value="HTHARAC"/>
</dbReference>
<keyword evidence="2" id="KW-0238">DNA-binding</keyword>
<evidence type="ECO:0000256" key="2">
    <source>
        <dbReference type="ARBA" id="ARBA00023125"/>
    </source>
</evidence>
<dbReference type="SMART" id="SM00342">
    <property type="entry name" value="HTH_ARAC"/>
    <property type="match status" value="1"/>
</dbReference>
<evidence type="ECO:0000313" key="5">
    <source>
        <dbReference type="EMBL" id="MFD1989548.1"/>
    </source>
</evidence>
<gene>
    <name evidence="5" type="ORF">ACFSGI_06255</name>
</gene>
<name>A0ABW4USD4_9BACL</name>
<dbReference type="Proteomes" id="UP001597403">
    <property type="component" value="Unassembled WGS sequence"/>
</dbReference>
<dbReference type="RefSeq" id="WP_204823311.1">
    <property type="nucleotide sequence ID" value="NZ_JBHUGF010000010.1"/>
</dbReference>
<dbReference type="InterPro" id="IPR018060">
    <property type="entry name" value="HTH_AraC"/>
</dbReference>
<dbReference type="InterPro" id="IPR018062">
    <property type="entry name" value="HTH_AraC-typ_CS"/>
</dbReference>
<evidence type="ECO:0000313" key="6">
    <source>
        <dbReference type="Proteomes" id="UP001597403"/>
    </source>
</evidence>
<dbReference type="Gene3D" id="1.10.10.60">
    <property type="entry name" value="Homeodomain-like"/>
    <property type="match status" value="2"/>
</dbReference>
<dbReference type="PANTHER" id="PTHR43280">
    <property type="entry name" value="ARAC-FAMILY TRANSCRIPTIONAL REGULATOR"/>
    <property type="match status" value="1"/>
</dbReference>
<dbReference type="Pfam" id="PF12833">
    <property type="entry name" value="HTH_18"/>
    <property type="match status" value="1"/>
</dbReference>
<dbReference type="PROSITE" id="PS00041">
    <property type="entry name" value="HTH_ARAC_FAMILY_1"/>
    <property type="match status" value="1"/>
</dbReference>
<dbReference type="EMBL" id="JBHUGF010000010">
    <property type="protein sequence ID" value="MFD1989548.1"/>
    <property type="molecule type" value="Genomic_DNA"/>
</dbReference>
<evidence type="ECO:0000259" key="4">
    <source>
        <dbReference type="PROSITE" id="PS01124"/>
    </source>
</evidence>